<feature type="compositionally biased region" description="Basic and acidic residues" evidence="1">
    <location>
        <begin position="34"/>
        <end position="44"/>
    </location>
</feature>
<feature type="region of interest" description="Disordered" evidence="1">
    <location>
        <begin position="30"/>
        <end position="68"/>
    </location>
</feature>
<organism evidence="3 4">
    <name type="scientific">Mycolicibacterium obuense</name>
    <dbReference type="NCBI Taxonomy" id="1807"/>
    <lineage>
        <taxon>Bacteria</taxon>
        <taxon>Bacillati</taxon>
        <taxon>Actinomycetota</taxon>
        <taxon>Actinomycetes</taxon>
        <taxon>Mycobacteriales</taxon>
        <taxon>Mycobacteriaceae</taxon>
        <taxon>Mycolicibacterium</taxon>
    </lineage>
</organism>
<feature type="compositionally biased region" description="Low complexity" evidence="1">
    <location>
        <begin position="45"/>
        <end position="58"/>
    </location>
</feature>
<protein>
    <submittedName>
        <fullName evidence="3">Uncharacterized protein</fullName>
    </submittedName>
</protein>
<evidence type="ECO:0000313" key="3">
    <source>
        <dbReference type="EMBL" id="KMO79575.1"/>
    </source>
</evidence>
<reference evidence="3 4" key="1">
    <citation type="journal article" date="2015" name="Genome Biol. Evol.">
        <title>Characterization of Three Mycobacterium spp. with Potential Use in Bioremediation by Genome Sequencing and Comparative Genomics.</title>
        <authorList>
            <person name="Das S."/>
            <person name="Pettersson B.M."/>
            <person name="Behra P.R."/>
            <person name="Ramesh M."/>
            <person name="Dasgupta S."/>
            <person name="Bhattacharya A."/>
            <person name="Kirsebom L.A."/>
        </authorList>
    </citation>
    <scope>NUCLEOTIDE SEQUENCE [LARGE SCALE GENOMIC DNA]</scope>
    <source>
        <strain evidence="3 4">DSM 44075</strain>
    </source>
</reference>
<accession>A0A0J6W8Q1</accession>
<name>A0A0J6W8Q1_9MYCO</name>
<evidence type="ECO:0000256" key="1">
    <source>
        <dbReference type="SAM" id="MobiDB-lite"/>
    </source>
</evidence>
<evidence type="ECO:0000256" key="2">
    <source>
        <dbReference type="SAM" id="Phobius"/>
    </source>
</evidence>
<keyword evidence="2" id="KW-0812">Transmembrane</keyword>
<dbReference type="AlphaFoldDB" id="A0A0J6W8Q1"/>
<dbReference type="EMBL" id="JYNU01000007">
    <property type="protein sequence ID" value="KMO79575.1"/>
    <property type="molecule type" value="Genomic_DNA"/>
</dbReference>
<comment type="caution">
    <text evidence="3">The sequence shown here is derived from an EMBL/GenBank/DDBJ whole genome shotgun (WGS) entry which is preliminary data.</text>
</comment>
<keyword evidence="2" id="KW-0472">Membrane</keyword>
<sequence length="68" mass="7182">MTGLGASLYLGFFALAALWLFLTSDGPLTPLSRRSHDQGQEPDRSNSASTSAGSDGSSPWLVSHSSRK</sequence>
<proteinExistence type="predicted"/>
<feature type="transmembrane region" description="Helical" evidence="2">
    <location>
        <begin position="6"/>
        <end position="24"/>
    </location>
</feature>
<dbReference type="Proteomes" id="UP000036313">
    <property type="component" value="Unassembled WGS sequence"/>
</dbReference>
<gene>
    <name evidence="3" type="ORF">MOBUDSM44075_01378</name>
</gene>
<keyword evidence="2" id="KW-1133">Transmembrane helix</keyword>
<evidence type="ECO:0000313" key="4">
    <source>
        <dbReference type="Proteomes" id="UP000036313"/>
    </source>
</evidence>